<feature type="chain" id="PRO_5027070528" description="Protein TolB" evidence="1">
    <location>
        <begin position="24"/>
        <end position="220"/>
    </location>
</feature>
<evidence type="ECO:0000313" key="2">
    <source>
        <dbReference type="EMBL" id="CAB3769136.1"/>
    </source>
</evidence>
<dbReference type="Pfam" id="PF07676">
    <property type="entry name" value="PD40"/>
    <property type="match status" value="1"/>
</dbReference>
<keyword evidence="1" id="KW-0732">Signal</keyword>
<accession>A0A6J5EV98</accession>
<evidence type="ECO:0008006" key="4">
    <source>
        <dbReference type="Google" id="ProtNLM"/>
    </source>
</evidence>
<reference evidence="2 3" key="1">
    <citation type="submission" date="2020-04" db="EMBL/GenBank/DDBJ databases">
        <authorList>
            <person name="De Canck E."/>
        </authorList>
    </citation>
    <scope>NUCLEOTIDE SEQUENCE [LARGE SCALE GENOMIC DNA]</scope>
    <source>
        <strain evidence="2 3">LMG 29542</strain>
    </source>
</reference>
<dbReference type="InterPro" id="IPR011042">
    <property type="entry name" value="6-blade_b-propeller_TolB-like"/>
</dbReference>
<keyword evidence="3" id="KW-1185">Reference proteome</keyword>
<sequence length="220" mass="22730">MKPAFSGIAALCCVAFASRASWAAAPLGAVAVQEGNIVYTAPGGATEALTETGADDAPALSPTGDTIAFTRLTRGVDEAHDSPAVRDLWVIHLKDHKAIRLVTGKPQGNEKPERVLADIDQPIFSPDGATVYFLTAASASSAAVHAVSTAGGPQRYVTDGNMLSVVNKGKYLGSLLVAQHRVMSGHGSWDPEVLVSPAGKTIKVVGEDANALGSVESERN</sequence>
<gene>
    <name evidence="2" type="ORF">LMG29542_06039</name>
</gene>
<dbReference type="SUPFAM" id="SSF69304">
    <property type="entry name" value="Tricorn protease N-terminal domain"/>
    <property type="match status" value="1"/>
</dbReference>
<protein>
    <recommendedName>
        <fullName evidence="4">Protein TolB</fullName>
    </recommendedName>
</protein>
<evidence type="ECO:0000256" key="1">
    <source>
        <dbReference type="SAM" id="SignalP"/>
    </source>
</evidence>
<dbReference type="EMBL" id="CADIKH010000040">
    <property type="protein sequence ID" value="CAB3769136.1"/>
    <property type="molecule type" value="Genomic_DNA"/>
</dbReference>
<evidence type="ECO:0000313" key="3">
    <source>
        <dbReference type="Proteomes" id="UP000494363"/>
    </source>
</evidence>
<proteinExistence type="predicted"/>
<organism evidence="2 3">
    <name type="scientific">Paraburkholderia humisilvae</name>
    <dbReference type="NCBI Taxonomy" id="627669"/>
    <lineage>
        <taxon>Bacteria</taxon>
        <taxon>Pseudomonadati</taxon>
        <taxon>Pseudomonadota</taxon>
        <taxon>Betaproteobacteria</taxon>
        <taxon>Burkholderiales</taxon>
        <taxon>Burkholderiaceae</taxon>
        <taxon>Paraburkholderia</taxon>
    </lineage>
</organism>
<name>A0A6J5EV98_9BURK</name>
<dbReference type="AlphaFoldDB" id="A0A6J5EV98"/>
<dbReference type="InterPro" id="IPR011659">
    <property type="entry name" value="WD40"/>
</dbReference>
<dbReference type="RefSeq" id="WP_175230780.1">
    <property type="nucleotide sequence ID" value="NZ_CADIKH010000040.1"/>
</dbReference>
<dbReference type="Proteomes" id="UP000494363">
    <property type="component" value="Unassembled WGS sequence"/>
</dbReference>
<feature type="signal peptide" evidence="1">
    <location>
        <begin position="1"/>
        <end position="23"/>
    </location>
</feature>
<dbReference type="Gene3D" id="2.120.10.30">
    <property type="entry name" value="TolB, C-terminal domain"/>
    <property type="match status" value="1"/>
</dbReference>